<dbReference type="AlphaFoldDB" id="A0A4Z0MK13"/>
<dbReference type="OrthoDB" id="882891at2"/>
<keyword evidence="2" id="KW-1185">Reference proteome</keyword>
<dbReference type="RefSeq" id="WP_135531544.1">
    <property type="nucleotide sequence ID" value="NZ_SRKZ01000004.1"/>
</dbReference>
<protein>
    <submittedName>
        <fullName evidence="1">Uncharacterized protein</fullName>
    </submittedName>
</protein>
<comment type="caution">
    <text evidence="1">The sequence shown here is derived from an EMBL/GenBank/DDBJ whole genome shotgun (WGS) entry which is preliminary data.</text>
</comment>
<evidence type="ECO:0000313" key="2">
    <source>
        <dbReference type="Proteomes" id="UP000298284"/>
    </source>
</evidence>
<dbReference type="Proteomes" id="UP000298284">
    <property type="component" value="Unassembled WGS sequence"/>
</dbReference>
<evidence type="ECO:0000313" key="1">
    <source>
        <dbReference type="EMBL" id="TGD79799.1"/>
    </source>
</evidence>
<organism evidence="1 2">
    <name type="scientific">Hymenobacter wooponensis</name>
    <dbReference type="NCBI Taxonomy" id="1525360"/>
    <lineage>
        <taxon>Bacteria</taxon>
        <taxon>Pseudomonadati</taxon>
        <taxon>Bacteroidota</taxon>
        <taxon>Cytophagia</taxon>
        <taxon>Cytophagales</taxon>
        <taxon>Hymenobacteraceae</taxon>
        <taxon>Hymenobacter</taxon>
    </lineage>
</organism>
<dbReference type="EMBL" id="SRKZ01000004">
    <property type="protein sequence ID" value="TGD79799.1"/>
    <property type="molecule type" value="Genomic_DNA"/>
</dbReference>
<proteinExistence type="predicted"/>
<name>A0A4Z0MK13_9BACT</name>
<reference evidence="1 2" key="1">
    <citation type="submission" date="2019-04" db="EMBL/GenBank/DDBJ databases">
        <authorList>
            <person name="Feng G."/>
            <person name="Zhang J."/>
            <person name="Zhu H."/>
        </authorList>
    </citation>
    <scope>NUCLEOTIDE SEQUENCE [LARGE SCALE GENOMIC DNA]</scope>
    <source>
        <strain evidence="1 2">JCM 19491</strain>
    </source>
</reference>
<accession>A0A4Z0MK13</accession>
<gene>
    <name evidence="1" type="ORF">EU557_16440</name>
</gene>
<sequence>MSSIRFSLHKSPNDSLQHLLLLVRQRPVMHWVLPATAGRSMSGLLERGLLLEASEVIALPELIAQGRCQLAYDTTPSTCGSLRAALAKGRLLVTLSGPEVQGTYSLIRLHETSPAWLLSPATYVPGQRPQAGAASSSFSAASLRSQTAGLA</sequence>